<dbReference type="SMART" id="SM00342">
    <property type="entry name" value="HTH_ARAC"/>
    <property type="match status" value="1"/>
</dbReference>
<dbReference type="PANTHER" id="PTHR43280:SF32">
    <property type="entry name" value="TRANSCRIPTIONAL REGULATORY PROTEIN"/>
    <property type="match status" value="1"/>
</dbReference>
<accession>A0A1S2VS37</accession>
<evidence type="ECO:0000256" key="2">
    <source>
        <dbReference type="ARBA" id="ARBA00023125"/>
    </source>
</evidence>
<dbReference type="AlphaFoldDB" id="A0A1S2VS37"/>
<dbReference type="PRINTS" id="PR00032">
    <property type="entry name" value="HTHARAC"/>
</dbReference>
<proteinExistence type="predicted"/>
<dbReference type="SUPFAM" id="SSF46689">
    <property type="entry name" value="Homeodomain-like"/>
    <property type="match status" value="1"/>
</dbReference>
<dbReference type="Proteomes" id="UP000181790">
    <property type="component" value="Unassembled WGS sequence"/>
</dbReference>
<dbReference type="GO" id="GO:0003700">
    <property type="term" value="F:DNA-binding transcription factor activity"/>
    <property type="evidence" value="ECO:0007669"/>
    <property type="project" value="InterPro"/>
</dbReference>
<dbReference type="Gene3D" id="2.60.120.10">
    <property type="entry name" value="Jelly Rolls"/>
    <property type="match status" value="1"/>
</dbReference>
<dbReference type="Pfam" id="PF12833">
    <property type="entry name" value="HTH_18"/>
    <property type="match status" value="1"/>
</dbReference>
<dbReference type="InterPro" id="IPR020449">
    <property type="entry name" value="Tscrpt_reg_AraC-type_HTH"/>
</dbReference>
<dbReference type="InterPro" id="IPR037923">
    <property type="entry name" value="HTH-like"/>
</dbReference>
<protein>
    <recommendedName>
        <fullName evidence="4">HTH araC/xylS-type domain-containing protein</fullName>
    </recommendedName>
</protein>
<keyword evidence="1" id="KW-0805">Transcription regulation</keyword>
<evidence type="ECO:0000256" key="1">
    <source>
        <dbReference type="ARBA" id="ARBA00023015"/>
    </source>
</evidence>
<comment type="caution">
    <text evidence="5">The sequence shown here is derived from an EMBL/GenBank/DDBJ whole genome shotgun (WGS) entry which is preliminary data.</text>
</comment>
<keyword evidence="2" id="KW-0238">DNA-binding</keyword>
<dbReference type="OrthoDB" id="9793451at2"/>
<name>A0A1S2VS37_9BACT</name>
<dbReference type="PANTHER" id="PTHR43280">
    <property type="entry name" value="ARAC-FAMILY TRANSCRIPTIONAL REGULATOR"/>
    <property type="match status" value="1"/>
</dbReference>
<dbReference type="GO" id="GO:0043565">
    <property type="term" value="F:sequence-specific DNA binding"/>
    <property type="evidence" value="ECO:0007669"/>
    <property type="project" value="InterPro"/>
</dbReference>
<dbReference type="InterPro" id="IPR014710">
    <property type="entry name" value="RmlC-like_jellyroll"/>
</dbReference>
<evidence type="ECO:0000313" key="5">
    <source>
        <dbReference type="EMBL" id="OIN60728.1"/>
    </source>
</evidence>
<feature type="domain" description="HTH araC/xylS-type" evidence="4">
    <location>
        <begin position="202"/>
        <end position="300"/>
    </location>
</feature>
<evidence type="ECO:0000259" key="4">
    <source>
        <dbReference type="PROSITE" id="PS01124"/>
    </source>
</evidence>
<dbReference type="InterPro" id="IPR018060">
    <property type="entry name" value="HTH_AraC"/>
</dbReference>
<evidence type="ECO:0000313" key="6">
    <source>
        <dbReference type="Proteomes" id="UP000181790"/>
    </source>
</evidence>
<keyword evidence="6" id="KW-1185">Reference proteome</keyword>
<reference evidence="5 6" key="1">
    <citation type="submission" date="2016-10" db="EMBL/GenBank/DDBJ databases">
        <title>Arsenicibacter rosenii gen. nov., sp. nov., an efficient arsenic-methylating bacterium isolated from an arsenic-contaminated paddy soil.</title>
        <authorList>
            <person name="Huang K."/>
        </authorList>
    </citation>
    <scope>NUCLEOTIDE SEQUENCE [LARGE SCALE GENOMIC DNA]</scope>
    <source>
        <strain evidence="5 6">SM-1</strain>
    </source>
</reference>
<dbReference type="PROSITE" id="PS01124">
    <property type="entry name" value="HTH_ARAC_FAMILY_2"/>
    <property type="match status" value="1"/>
</dbReference>
<sequence>MTNDPIKTYDGISFREKFIQNKPKLNEILRPDYARFFVVKVEDMIRLMRLPVPPTRSLGNTIIYLTEGEAIMNIGSERYRIVADECLIVPAGEVFSFDNIDLNHGYLCAFQADFLVGKFAGRELMQEFEFLSHWGNRCIQLPADASGYVGQLFNRLMAEYMASGLAHPDIIQPYFIALLCELNRAYKPLTGTRQGSAVTITNRFKALLMTQFRTHHLVTDYASMLSITPNHLNKTVKAITGKSPTRWIDEAIVLEAKVLLANSPLTVSQVAAEVGLFDASYFTRMFRKYEGTTPLQYRKWIGKS</sequence>
<organism evidence="5 6">
    <name type="scientific">Arsenicibacter rosenii</name>
    <dbReference type="NCBI Taxonomy" id="1750698"/>
    <lineage>
        <taxon>Bacteria</taxon>
        <taxon>Pseudomonadati</taxon>
        <taxon>Bacteroidota</taxon>
        <taxon>Cytophagia</taxon>
        <taxon>Cytophagales</taxon>
        <taxon>Spirosomataceae</taxon>
        <taxon>Arsenicibacter</taxon>
    </lineage>
</organism>
<dbReference type="InterPro" id="IPR009057">
    <property type="entry name" value="Homeodomain-like_sf"/>
</dbReference>
<evidence type="ECO:0000256" key="3">
    <source>
        <dbReference type="ARBA" id="ARBA00023163"/>
    </source>
</evidence>
<dbReference type="SUPFAM" id="SSF51215">
    <property type="entry name" value="Regulatory protein AraC"/>
    <property type="match status" value="1"/>
</dbReference>
<dbReference type="RefSeq" id="WP_071501230.1">
    <property type="nucleotide sequence ID" value="NZ_MORL01000001.1"/>
</dbReference>
<dbReference type="EMBL" id="MORL01000001">
    <property type="protein sequence ID" value="OIN60728.1"/>
    <property type="molecule type" value="Genomic_DNA"/>
</dbReference>
<gene>
    <name evidence="5" type="ORF">BLX24_01065</name>
</gene>
<dbReference type="Gene3D" id="1.10.10.60">
    <property type="entry name" value="Homeodomain-like"/>
    <property type="match status" value="1"/>
</dbReference>
<keyword evidence="3" id="KW-0804">Transcription</keyword>